<dbReference type="Proteomes" id="UP000186919">
    <property type="component" value="Unassembled WGS sequence"/>
</dbReference>
<dbReference type="InterPro" id="IPR009003">
    <property type="entry name" value="Peptidase_S1_PA"/>
</dbReference>
<dbReference type="EMBL" id="LQYE01000012">
    <property type="protein sequence ID" value="OAT68810.1"/>
    <property type="molecule type" value="Genomic_DNA"/>
</dbReference>
<evidence type="ECO:0000313" key="3">
    <source>
        <dbReference type="Proteomes" id="UP000186919"/>
    </source>
</evidence>
<evidence type="ECO:0008006" key="4">
    <source>
        <dbReference type="Google" id="ProtNLM"/>
    </source>
</evidence>
<protein>
    <recommendedName>
        <fullName evidence="4">Protease</fullName>
    </recommendedName>
</protein>
<feature type="compositionally biased region" description="Pro residues" evidence="1">
    <location>
        <begin position="257"/>
        <end position="278"/>
    </location>
</feature>
<dbReference type="Gene3D" id="2.40.10.10">
    <property type="entry name" value="Trypsin-like serine proteases"/>
    <property type="match status" value="2"/>
</dbReference>
<gene>
    <name evidence="2" type="ORF">AWB85_07470</name>
</gene>
<evidence type="ECO:0000256" key="1">
    <source>
        <dbReference type="SAM" id="MobiDB-lite"/>
    </source>
</evidence>
<sequence length="292" mass="29855">MTSVGEEGRRTGPWGRLTAHAAAVTALAVLGLANPIAAHADPLIYPGMEIIQRPPGKESLSCTLGFVDPAARVGVTAGHCGGNGPVFTNDGVRIGQLAVAQSNIKAEGPLARDDYRIDYEGIAFDDGVPINNVLPNGLRLGVDPAVVPRDGLPVCRVGITTGEACGAIAGFGNGWFLVDGLPADHGDSGSAVYTVTSPGNAAIVGIVSARFTANQTRRESTVALSWPTVQQQIRDDIAAARRPGESSAAGPVASNPQAPPPPVAINPQAPPMVLPPAPSDDRPTGPARMVVP</sequence>
<name>A0A179VA90_9MYCO</name>
<dbReference type="InterPro" id="IPR043504">
    <property type="entry name" value="Peptidase_S1_PA_chymotrypsin"/>
</dbReference>
<reference evidence="2 3" key="1">
    <citation type="submission" date="2016-01" db="EMBL/GenBank/DDBJ databases">
        <title>Mycobacterium immunogenum strain CD11_6 genome sequencing and assembly.</title>
        <authorList>
            <person name="Kaur G."/>
            <person name="Nair G.R."/>
            <person name="Mayilraj S."/>
        </authorList>
    </citation>
    <scope>NUCLEOTIDE SEQUENCE [LARGE SCALE GENOMIC DNA]</scope>
    <source>
        <strain evidence="2 3">CD11-6</strain>
    </source>
</reference>
<organism evidence="2 3">
    <name type="scientific">Mycobacteroides immunogenum</name>
    <dbReference type="NCBI Taxonomy" id="83262"/>
    <lineage>
        <taxon>Bacteria</taxon>
        <taxon>Bacillati</taxon>
        <taxon>Actinomycetota</taxon>
        <taxon>Actinomycetes</taxon>
        <taxon>Mycobacteriales</taxon>
        <taxon>Mycobacteriaceae</taxon>
        <taxon>Mycobacteroides</taxon>
    </lineage>
</organism>
<dbReference type="AlphaFoldDB" id="A0A179VA90"/>
<feature type="region of interest" description="Disordered" evidence="1">
    <location>
        <begin position="240"/>
        <end position="292"/>
    </location>
</feature>
<dbReference type="SUPFAM" id="SSF50494">
    <property type="entry name" value="Trypsin-like serine proteases"/>
    <property type="match status" value="1"/>
</dbReference>
<evidence type="ECO:0000313" key="2">
    <source>
        <dbReference type="EMBL" id="OAT68810.1"/>
    </source>
</evidence>
<comment type="caution">
    <text evidence="2">The sequence shown here is derived from an EMBL/GenBank/DDBJ whole genome shotgun (WGS) entry which is preliminary data.</text>
</comment>
<proteinExistence type="predicted"/>
<accession>A0A179VA90</accession>
<dbReference type="RefSeq" id="WP_064629756.1">
    <property type="nucleotide sequence ID" value="NZ_LQYE01000012.1"/>
</dbReference>